<comment type="caution">
    <text evidence="1">The sequence shown here is derived from an EMBL/GenBank/DDBJ whole genome shotgun (WGS) entry which is preliminary data.</text>
</comment>
<name>A0AAP2DME9_9BACT</name>
<sequence>MSKRVHPLTLIIGSLLAMVIVCTQCFHFETKSFTKKEISTGQEESSQPADEAMVSLPSFSLPAPVHVQLNLDAYCLFEILFEEDQQLDSSAEAPAYPEKLLITLFRVIISPNAP</sequence>
<protein>
    <submittedName>
        <fullName evidence="1">Uncharacterized protein</fullName>
    </submittedName>
</protein>
<evidence type="ECO:0000313" key="1">
    <source>
        <dbReference type="EMBL" id="MBT1698990.1"/>
    </source>
</evidence>
<dbReference type="Proteomes" id="UP001319200">
    <property type="component" value="Unassembled WGS sequence"/>
</dbReference>
<dbReference type="AlphaFoldDB" id="A0AAP2DME9"/>
<evidence type="ECO:0000313" key="2">
    <source>
        <dbReference type="Proteomes" id="UP001319200"/>
    </source>
</evidence>
<dbReference type="EMBL" id="JAHESF010000019">
    <property type="protein sequence ID" value="MBT1698990.1"/>
    <property type="molecule type" value="Genomic_DNA"/>
</dbReference>
<dbReference type="RefSeq" id="WP_254166228.1">
    <property type="nucleotide sequence ID" value="NZ_JAHESF010000019.1"/>
</dbReference>
<accession>A0AAP2DME9</accession>
<reference evidence="1 2" key="1">
    <citation type="submission" date="2021-05" db="EMBL/GenBank/DDBJ databases">
        <title>A Polyphasic approach of four new species of the genus Ohtaekwangia: Ohtaekwangia histidinii sp. nov., Ohtaekwangia cretensis sp. nov., Ohtaekwangia indiensis sp. nov., Ohtaekwangia reichenbachii sp. nov. from diverse environment.</title>
        <authorList>
            <person name="Octaviana S."/>
        </authorList>
    </citation>
    <scope>NUCLEOTIDE SEQUENCE [LARGE SCALE GENOMIC DNA]</scope>
    <source>
        <strain evidence="1 2">PWU4</strain>
    </source>
</reference>
<organism evidence="1 2">
    <name type="scientific">Chryseosolibacter histidini</name>
    <dbReference type="NCBI Taxonomy" id="2782349"/>
    <lineage>
        <taxon>Bacteria</taxon>
        <taxon>Pseudomonadati</taxon>
        <taxon>Bacteroidota</taxon>
        <taxon>Cytophagia</taxon>
        <taxon>Cytophagales</taxon>
        <taxon>Chryseotaleaceae</taxon>
        <taxon>Chryseosolibacter</taxon>
    </lineage>
</organism>
<gene>
    <name evidence="1" type="ORF">KK083_19000</name>
</gene>
<keyword evidence="2" id="KW-1185">Reference proteome</keyword>
<proteinExistence type="predicted"/>